<organism evidence="1 2">
    <name type="scientific">Septoria linicola</name>
    <dbReference type="NCBI Taxonomy" id="215465"/>
    <lineage>
        <taxon>Eukaryota</taxon>
        <taxon>Fungi</taxon>
        <taxon>Dikarya</taxon>
        <taxon>Ascomycota</taxon>
        <taxon>Pezizomycotina</taxon>
        <taxon>Dothideomycetes</taxon>
        <taxon>Dothideomycetidae</taxon>
        <taxon>Mycosphaerellales</taxon>
        <taxon>Mycosphaerellaceae</taxon>
        <taxon>Septoria</taxon>
    </lineage>
</organism>
<dbReference type="EMBL" id="CP099429">
    <property type="protein sequence ID" value="USW58900.1"/>
    <property type="molecule type" value="Genomic_DNA"/>
</dbReference>
<dbReference type="OrthoDB" id="409543at2759"/>
<sequence>MSSYSTLHPPGSPSDWKIEARIQRWNWKSTPEERFCRNSQTLHSSSSKELIPNVVHFVLLAEEGQQAELDYARFLAIKAAIIRMDAREIKLHTYGLNNANQWWPKLKNHVTLVTLNRNKIYAPYNHPISHLDLPGPSPIRHDPPGHPPP</sequence>
<reference evidence="1" key="1">
    <citation type="submission" date="2022-06" db="EMBL/GenBank/DDBJ databases">
        <title>Complete genome sequences of two strains of the flax pathogen Septoria linicola.</title>
        <authorList>
            <person name="Lapalu N."/>
            <person name="Simon A."/>
            <person name="Demenou B."/>
            <person name="Paumier D."/>
            <person name="Guillot M.-P."/>
            <person name="Gout L."/>
            <person name="Valade R."/>
        </authorList>
    </citation>
    <scope>NUCLEOTIDE SEQUENCE</scope>
    <source>
        <strain evidence="1">SE15195</strain>
    </source>
</reference>
<evidence type="ECO:0000313" key="1">
    <source>
        <dbReference type="EMBL" id="USW58900.1"/>
    </source>
</evidence>
<accession>A0A9Q9B630</accession>
<name>A0A9Q9B630_9PEZI</name>
<dbReference type="Proteomes" id="UP001056384">
    <property type="component" value="Chromosome 12"/>
</dbReference>
<evidence type="ECO:0000313" key="2">
    <source>
        <dbReference type="Proteomes" id="UP001056384"/>
    </source>
</evidence>
<keyword evidence="2" id="KW-1185">Reference proteome</keyword>
<gene>
    <name evidence="1" type="ORF">Slin15195_G122190</name>
</gene>
<dbReference type="AlphaFoldDB" id="A0A9Q9B630"/>
<proteinExistence type="predicted"/>
<protein>
    <submittedName>
        <fullName evidence="1">Uncharacterized protein</fullName>
    </submittedName>
</protein>